<dbReference type="Gene3D" id="3.40.50.920">
    <property type="match status" value="1"/>
</dbReference>
<dbReference type="PATRIC" id="fig|52689.4.peg.2244"/>
<dbReference type="GO" id="GO:0016491">
    <property type="term" value="F:oxidoreductase activity"/>
    <property type="evidence" value="ECO:0007669"/>
    <property type="project" value="UniProtKB-KW"/>
</dbReference>
<comment type="cofactor">
    <cofactor evidence="1">
        <name>thiamine diphosphate</name>
        <dbReference type="ChEBI" id="CHEBI:58937"/>
    </cofactor>
</comment>
<dbReference type="Proteomes" id="UP000036873">
    <property type="component" value="Unassembled WGS sequence"/>
</dbReference>
<comment type="caution">
    <text evidence="5">The sequence shown here is derived from an EMBL/GenBank/DDBJ whole genome shotgun (WGS) entry which is preliminary data.</text>
</comment>
<evidence type="ECO:0000259" key="4">
    <source>
        <dbReference type="SMART" id="SM00861"/>
    </source>
</evidence>
<dbReference type="NCBIfam" id="NF006667">
    <property type="entry name" value="PRK09212.1"/>
    <property type="match status" value="1"/>
</dbReference>
<keyword evidence="5" id="KW-0670">Pyruvate</keyword>
<keyword evidence="6" id="KW-1185">Reference proteome</keyword>
<evidence type="ECO:0000256" key="1">
    <source>
        <dbReference type="ARBA" id="ARBA00001964"/>
    </source>
</evidence>
<dbReference type="FunFam" id="3.40.50.920:FF:000001">
    <property type="entry name" value="Pyruvate dehydrogenase E1 beta subunit"/>
    <property type="match status" value="1"/>
</dbReference>
<dbReference type="PANTHER" id="PTHR43257:SF2">
    <property type="entry name" value="PYRUVATE DEHYDROGENASE E1 COMPONENT SUBUNIT BETA"/>
    <property type="match status" value="1"/>
</dbReference>
<proteinExistence type="predicted"/>
<dbReference type="STRING" id="52689.AKG39_14335"/>
<dbReference type="Pfam" id="PF02780">
    <property type="entry name" value="Transketolase_C"/>
    <property type="match status" value="1"/>
</dbReference>
<dbReference type="RefSeq" id="WP_050741091.1">
    <property type="nucleotide sequence ID" value="NZ_LGYO01000039.1"/>
</dbReference>
<dbReference type="CDD" id="cd07036">
    <property type="entry name" value="TPP_PYR_E1-PDHc-beta_like"/>
    <property type="match status" value="1"/>
</dbReference>
<evidence type="ECO:0000313" key="6">
    <source>
        <dbReference type="Proteomes" id="UP000036873"/>
    </source>
</evidence>
<reference evidence="6" key="1">
    <citation type="submission" date="2015-07" db="EMBL/GenBank/DDBJ databases">
        <title>Draft genome sequence of Acetobacterium bakii DSM 8293, a potential psychrophilic chemical producer through syngas fermentation.</title>
        <authorList>
            <person name="Song Y."/>
            <person name="Hwang S."/>
            <person name="Cho B.-K."/>
        </authorList>
    </citation>
    <scope>NUCLEOTIDE SEQUENCE [LARGE SCALE GENOMIC DNA]</scope>
    <source>
        <strain evidence="6">DSM 8239</strain>
    </source>
</reference>
<sequence>MSKKTYATAIRDVIAEEMRRDENVFVMGEDIEILGGIFGCTRDLYKEFGVDRIRNTPISEAAMIGAGVGSACAGMRPIVELMYMDFTLVAADQIINQAAKTRYIFGGKAKIPLVIRGQQGIGRGNAATHSQSLETIFMHFPGIKVACPSNAADAAGLLRTAIRDDNPVMFFEHKALYASKFEVPDDPDFCVPFGKADIKRAGKDVTIVGSLLYVSRALEAAAELEKIGIDAEVIDPRTLVPFDTQTIIESVKKTGKLVVVHEAHKVAGWGAEVVSQVVEGAFKYLDAAPIHLGAKACPLPFNIELENAVVPSVEQIVEAAKKVCNKK</sequence>
<accession>A0A0L6TXM6</accession>
<dbReference type="SUPFAM" id="SSF52518">
    <property type="entry name" value="Thiamin diphosphate-binding fold (THDP-binding)"/>
    <property type="match status" value="1"/>
</dbReference>
<dbReference type="PANTHER" id="PTHR43257">
    <property type="entry name" value="PYRUVATE DEHYDROGENASE E1 COMPONENT BETA SUBUNIT"/>
    <property type="match status" value="1"/>
</dbReference>
<protein>
    <submittedName>
        <fullName evidence="5">Pyruvate dehydrogenase</fullName>
    </submittedName>
</protein>
<dbReference type="FunFam" id="3.40.50.970:FF:000001">
    <property type="entry name" value="Pyruvate dehydrogenase E1 beta subunit"/>
    <property type="match status" value="1"/>
</dbReference>
<dbReference type="InterPro" id="IPR033248">
    <property type="entry name" value="Transketolase_C"/>
</dbReference>
<dbReference type="SUPFAM" id="SSF52922">
    <property type="entry name" value="TK C-terminal domain-like"/>
    <property type="match status" value="1"/>
</dbReference>
<organism evidence="5 6">
    <name type="scientific">Acetobacterium bakii</name>
    <dbReference type="NCBI Taxonomy" id="52689"/>
    <lineage>
        <taxon>Bacteria</taxon>
        <taxon>Bacillati</taxon>
        <taxon>Bacillota</taxon>
        <taxon>Clostridia</taxon>
        <taxon>Eubacteriales</taxon>
        <taxon>Eubacteriaceae</taxon>
        <taxon>Acetobacterium</taxon>
    </lineage>
</organism>
<dbReference type="Gene3D" id="3.40.50.970">
    <property type="match status" value="1"/>
</dbReference>
<dbReference type="InterPro" id="IPR029061">
    <property type="entry name" value="THDP-binding"/>
</dbReference>
<gene>
    <name evidence="5" type="ORF">AKG39_14335</name>
</gene>
<keyword evidence="2" id="KW-0560">Oxidoreductase</keyword>
<name>A0A0L6TXM6_9FIRM</name>
<feature type="domain" description="Transketolase-like pyrimidine-binding" evidence="4">
    <location>
        <begin position="4"/>
        <end position="179"/>
    </location>
</feature>
<dbReference type="Pfam" id="PF02779">
    <property type="entry name" value="Transket_pyr"/>
    <property type="match status" value="1"/>
</dbReference>
<evidence type="ECO:0000313" key="5">
    <source>
        <dbReference type="EMBL" id="KNZ41011.1"/>
    </source>
</evidence>
<dbReference type="InterPro" id="IPR009014">
    <property type="entry name" value="Transketo_C/PFOR_II"/>
</dbReference>
<dbReference type="AlphaFoldDB" id="A0A0L6TXM6"/>
<keyword evidence="3" id="KW-0786">Thiamine pyrophosphate</keyword>
<evidence type="ECO:0000256" key="2">
    <source>
        <dbReference type="ARBA" id="ARBA00023002"/>
    </source>
</evidence>
<dbReference type="SMART" id="SM00861">
    <property type="entry name" value="Transket_pyr"/>
    <property type="match status" value="1"/>
</dbReference>
<evidence type="ECO:0000256" key="3">
    <source>
        <dbReference type="ARBA" id="ARBA00023052"/>
    </source>
</evidence>
<dbReference type="EMBL" id="LGYO01000039">
    <property type="protein sequence ID" value="KNZ41011.1"/>
    <property type="molecule type" value="Genomic_DNA"/>
</dbReference>
<dbReference type="InterPro" id="IPR005475">
    <property type="entry name" value="Transketolase-like_Pyr-bd"/>
</dbReference>